<reference evidence="2" key="1">
    <citation type="submission" date="2022-07" db="EMBL/GenBank/DDBJ databases">
        <authorList>
            <person name="Macas J."/>
            <person name="Novak P."/>
            <person name="Neumann P."/>
        </authorList>
    </citation>
    <scope>NUCLEOTIDE SEQUENCE</scope>
</reference>
<name>A0A9P1DZ12_CUSEU</name>
<keyword evidence="1" id="KW-1133">Transmembrane helix</keyword>
<comment type="caution">
    <text evidence="2">The sequence shown here is derived from an EMBL/GenBank/DDBJ whole genome shotgun (WGS) entry which is preliminary data.</text>
</comment>
<proteinExistence type="predicted"/>
<dbReference type="EMBL" id="CAMAPE010000004">
    <property type="protein sequence ID" value="CAH9062614.1"/>
    <property type="molecule type" value="Genomic_DNA"/>
</dbReference>
<keyword evidence="1" id="KW-0812">Transmembrane</keyword>
<protein>
    <submittedName>
        <fullName evidence="2">Uncharacterized protein</fullName>
    </submittedName>
</protein>
<gene>
    <name evidence="2" type="ORF">CEURO_LOCUS1931</name>
</gene>
<feature type="transmembrane region" description="Helical" evidence="1">
    <location>
        <begin position="47"/>
        <end position="68"/>
    </location>
</feature>
<keyword evidence="3" id="KW-1185">Reference proteome</keyword>
<feature type="non-terminal residue" evidence="2">
    <location>
        <position position="91"/>
    </location>
</feature>
<accession>A0A9P1DZ12</accession>
<organism evidence="2 3">
    <name type="scientific">Cuscuta europaea</name>
    <name type="common">European dodder</name>
    <dbReference type="NCBI Taxonomy" id="41803"/>
    <lineage>
        <taxon>Eukaryota</taxon>
        <taxon>Viridiplantae</taxon>
        <taxon>Streptophyta</taxon>
        <taxon>Embryophyta</taxon>
        <taxon>Tracheophyta</taxon>
        <taxon>Spermatophyta</taxon>
        <taxon>Magnoliopsida</taxon>
        <taxon>eudicotyledons</taxon>
        <taxon>Gunneridae</taxon>
        <taxon>Pentapetalae</taxon>
        <taxon>asterids</taxon>
        <taxon>lamiids</taxon>
        <taxon>Solanales</taxon>
        <taxon>Convolvulaceae</taxon>
        <taxon>Cuscuteae</taxon>
        <taxon>Cuscuta</taxon>
        <taxon>Cuscuta subgen. Cuscuta</taxon>
    </lineage>
</organism>
<evidence type="ECO:0000256" key="1">
    <source>
        <dbReference type="SAM" id="Phobius"/>
    </source>
</evidence>
<dbReference type="AlphaFoldDB" id="A0A9P1DZ12"/>
<dbReference type="OrthoDB" id="1324389at2759"/>
<sequence>MTALGFFRYHLYGDKEDDLQLWPRMTTTFEEADGPDLGIPAEADGNFSSAFCLYVLSFALLICLFFLCRLCHGPTLHNGRCQGQGGRGAGC</sequence>
<keyword evidence="1" id="KW-0472">Membrane</keyword>
<evidence type="ECO:0000313" key="2">
    <source>
        <dbReference type="EMBL" id="CAH9062614.1"/>
    </source>
</evidence>
<dbReference type="Proteomes" id="UP001152484">
    <property type="component" value="Unassembled WGS sequence"/>
</dbReference>
<evidence type="ECO:0000313" key="3">
    <source>
        <dbReference type="Proteomes" id="UP001152484"/>
    </source>
</evidence>